<sequence length="98" mass="11156">NYELIEGDIHETLPNYLREHPELRISLLHIDVDVYEPTETILSSLLNHVVRGGVIMLDDYNTVSGETKAVDEFFADKPNVKIKTLSWTNTPAGYIVKE</sequence>
<dbReference type="InterPro" id="IPR029063">
    <property type="entry name" value="SAM-dependent_MTases_sf"/>
</dbReference>
<dbReference type="AlphaFoldDB" id="A0A0F8WKI2"/>
<comment type="caution">
    <text evidence="1">The sequence shown here is derived from an EMBL/GenBank/DDBJ whole genome shotgun (WGS) entry which is preliminary data.</text>
</comment>
<dbReference type="PANTHER" id="PTHR40036:SF1">
    <property type="entry name" value="MACROCIN O-METHYLTRANSFERASE"/>
    <property type="match status" value="1"/>
</dbReference>
<evidence type="ECO:0000313" key="1">
    <source>
        <dbReference type="EMBL" id="KKK48755.1"/>
    </source>
</evidence>
<protein>
    <recommendedName>
        <fullName evidence="2">O-methyltransferase domain-containing protein</fullName>
    </recommendedName>
</protein>
<feature type="non-terminal residue" evidence="1">
    <location>
        <position position="1"/>
    </location>
</feature>
<gene>
    <name evidence="1" type="ORF">LCGC14_3141950</name>
</gene>
<evidence type="ECO:0008006" key="2">
    <source>
        <dbReference type="Google" id="ProtNLM"/>
    </source>
</evidence>
<dbReference type="Pfam" id="PF05711">
    <property type="entry name" value="TylF"/>
    <property type="match status" value="1"/>
</dbReference>
<dbReference type="EMBL" id="LAZR01068909">
    <property type="protein sequence ID" value="KKK48755.1"/>
    <property type="molecule type" value="Genomic_DNA"/>
</dbReference>
<dbReference type="PANTHER" id="PTHR40036">
    <property type="entry name" value="MACROCIN O-METHYLTRANSFERASE"/>
    <property type="match status" value="1"/>
</dbReference>
<dbReference type="Gene3D" id="3.40.50.150">
    <property type="entry name" value="Vaccinia Virus protein VP39"/>
    <property type="match status" value="1"/>
</dbReference>
<organism evidence="1">
    <name type="scientific">marine sediment metagenome</name>
    <dbReference type="NCBI Taxonomy" id="412755"/>
    <lineage>
        <taxon>unclassified sequences</taxon>
        <taxon>metagenomes</taxon>
        <taxon>ecological metagenomes</taxon>
    </lineage>
</organism>
<reference evidence="1" key="1">
    <citation type="journal article" date="2015" name="Nature">
        <title>Complex archaea that bridge the gap between prokaryotes and eukaryotes.</title>
        <authorList>
            <person name="Spang A."/>
            <person name="Saw J.H."/>
            <person name="Jorgensen S.L."/>
            <person name="Zaremba-Niedzwiedzka K."/>
            <person name="Martijn J."/>
            <person name="Lind A.E."/>
            <person name="van Eijk R."/>
            <person name="Schleper C."/>
            <person name="Guy L."/>
            <person name="Ettema T.J."/>
        </authorList>
    </citation>
    <scope>NUCLEOTIDE SEQUENCE</scope>
</reference>
<name>A0A0F8WKI2_9ZZZZ</name>
<proteinExistence type="predicted"/>
<dbReference type="InterPro" id="IPR008884">
    <property type="entry name" value="TylF_MeTrfase"/>
</dbReference>
<accession>A0A0F8WKI2</accession>